<dbReference type="CDD" id="cd06267">
    <property type="entry name" value="PBP1_LacI_sugar_binding-like"/>
    <property type="match status" value="1"/>
</dbReference>
<dbReference type="InterPro" id="IPR028082">
    <property type="entry name" value="Peripla_BP_I"/>
</dbReference>
<name>A0ABP9G172_9MICC</name>
<dbReference type="SUPFAM" id="SSF46785">
    <property type="entry name" value="Winged helix' DNA-binding domain"/>
    <property type="match status" value="1"/>
</dbReference>
<evidence type="ECO:0000313" key="6">
    <source>
        <dbReference type="Proteomes" id="UP001500368"/>
    </source>
</evidence>
<dbReference type="SUPFAM" id="SSF53822">
    <property type="entry name" value="Periplasmic binding protein-like I"/>
    <property type="match status" value="1"/>
</dbReference>
<dbReference type="Gene3D" id="3.40.50.2300">
    <property type="match status" value="2"/>
</dbReference>
<accession>A0ABP9G172</accession>
<dbReference type="EMBL" id="BAABLW010000003">
    <property type="protein sequence ID" value="GAA4914949.1"/>
    <property type="molecule type" value="Genomic_DNA"/>
</dbReference>
<dbReference type="Pfam" id="PF13377">
    <property type="entry name" value="Peripla_BP_3"/>
    <property type="match status" value="1"/>
</dbReference>
<dbReference type="SMART" id="SM00420">
    <property type="entry name" value="HTH_DEOR"/>
    <property type="match status" value="1"/>
</dbReference>
<evidence type="ECO:0000256" key="1">
    <source>
        <dbReference type="ARBA" id="ARBA00023015"/>
    </source>
</evidence>
<protein>
    <submittedName>
        <fullName evidence="5">Substrate-binding domain-containing protein</fullName>
    </submittedName>
</protein>
<dbReference type="PROSITE" id="PS51000">
    <property type="entry name" value="HTH_DEOR_2"/>
    <property type="match status" value="1"/>
</dbReference>
<dbReference type="Gene3D" id="1.10.10.10">
    <property type="entry name" value="Winged helix-like DNA-binding domain superfamily/Winged helix DNA-binding domain"/>
    <property type="match status" value="1"/>
</dbReference>
<keyword evidence="2" id="KW-0238">DNA-binding</keyword>
<dbReference type="PANTHER" id="PTHR30146:SF155">
    <property type="entry name" value="ALANINE RACEMASE"/>
    <property type="match status" value="1"/>
</dbReference>
<dbReference type="PRINTS" id="PR00037">
    <property type="entry name" value="HTHLACR"/>
</dbReference>
<dbReference type="PANTHER" id="PTHR30146">
    <property type="entry name" value="LACI-RELATED TRANSCRIPTIONAL REPRESSOR"/>
    <property type="match status" value="1"/>
</dbReference>
<organism evidence="5 6">
    <name type="scientific">Nesterenkonia rhizosphaerae</name>
    <dbReference type="NCBI Taxonomy" id="1348272"/>
    <lineage>
        <taxon>Bacteria</taxon>
        <taxon>Bacillati</taxon>
        <taxon>Actinomycetota</taxon>
        <taxon>Actinomycetes</taxon>
        <taxon>Micrococcales</taxon>
        <taxon>Micrococcaceae</taxon>
        <taxon>Nesterenkonia</taxon>
    </lineage>
</organism>
<reference evidence="6" key="1">
    <citation type="journal article" date="2019" name="Int. J. Syst. Evol. Microbiol.">
        <title>The Global Catalogue of Microorganisms (GCM) 10K type strain sequencing project: providing services to taxonomists for standard genome sequencing and annotation.</title>
        <authorList>
            <consortium name="The Broad Institute Genomics Platform"/>
            <consortium name="The Broad Institute Genome Sequencing Center for Infectious Disease"/>
            <person name="Wu L."/>
            <person name="Ma J."/>
        </authorList>
    </citation>
    <scope>NUCLEOTIDE SEQUENCE [LARGE SCALE GENOMIC DNA]</scope>
    <source>
        <strain evidence="6">JCM 19129</strain>
    </source>
</reference>
<dbReference type="RefSeq" id="WP_345476743.1">
    <property type="nucleotide sequence ID" value="NZ_BAABLW010000003.1"/>
</dbReference>
<dbReference type="Pfam" id="PF08220">
    <property type="entry name" value="HTH_DeoR"/>
    <property type="match status" value="1"/>
</dbReference>
<keyword evidence="6" id="KW-1185">Reference proteome</keyword>
<evidence type="ECO:0000259" key="4">
    <source>
        <dbReference type="PROSITE" id="PS51000"/>
    </source>
</evidence>
<gene>
    <name evidence="5" type="ORF">GCM10025790_07490</name>
</gene>
<dbReference type="InterPro" id="IPR001034">
    <property type="entry name" value="DeoR_HTH"/>
</dbReference>
<keyword evidence="3" id="KW-0804">Transcription</keyword>
<dbReference type="Proteomes" id="UP001500368">
    <property type="component" value="Unassembled WGS sequence"/>
</dbReference>
<dbReference type="PROSITE" id="PS00894">
    <property type="entry name" value="HTH_DEOR_1"/>
    <property type="match status" value="1"/>
</dbReference>
<feature type="domain" description="HTH deoR-type" evidence="4">
    <location>
        <begin position="5"/>
        <end position="60"/>
    </location>
</feature>
<keyword evidence="1" id="KW-0805">Transcription regulation</keyword>
<dbReference type="InterPro" id="IPR046335">
    <property type="entry name" value="LacI/GalR-like_sensor"/>
</dbReference>
<evidence type="ECO:0000256" key="2">
    <source>
        <dbReference type="ARBA" id="ARBA00023125"/>
    </source>
</evidence>
<dbReference type="InterPro" id="IPR018356">
    <property type="entry name" value="Tscrpt_reg_HTH_DeoR_CS"/>
</dbReference>
<evidence type="ECO:0000313" key="5">
    <source>
        <dbReference type="EMBL" id="GAA4914949.1"/>
    </source>
</evidence>
<dbReference type="InterPro" id="IPR036390">
    <property type="entry name" value="WH_DNA-bd_sf"/>
</dbReference>
<evidence type="ECO:0000256" key="3">
    <source>
        <dbReference type="ARBA" id="ARBA00023163"/>
    </source>
</evidence>
<sequence>MRESAESRRRRITTLIQQHGDIRISDLAGLFHVSAMTIRRDVEMLVEEGAVQRRHGRVQSPQSTATSWTDRLQCVPILVPAHHPYLQTVAEGARDRLESQGYRAPIRIAPDTPQGLRNMVEKLQQDLRMDGLIVAPRWNTEAQEAEDREQLARLPCPAVLLERPPGDSPELAAIDSAATDHRFGVRLAVEDLVRHGHRRILLATRLDSPTARSISTAFAAIAQEHPLVEHWDRVLSAPEALPRELRTTDVGESTTGEAAHPVRYPDFGDAHWLVTILRREEFSAVLIHSDVNALVLVQQLVTYGVDIPGDCAVIAYDDVVASHGLVPLTAVAPPKIEVGQAAAGLMSSRLQATSAGQSWTPQRIQLLPSLRVRSSS</sequence>
<proteinExistence type="predicted"/>
<comment type="caution">
    <text evidence="5">The sequence shown here is derived from an EMBL/GenBank/DDBJ whole genome shotgun (WGS) entry which is preliminary data.</text>
</comment>
<dbReference type="InterPro" id="IPR036388">
    <property type="entry name" value="WH-like_DNA-bd_sf"/>
</dbReference>